<sequence length="113" mass="13365">MRHEVKKISKMVDELTTFFLEHQAQSLEIKINNLVDREIIMVEAIALDDIALCVKRLQRFLSYPREREMEEYYWELAGETDSSEELGLVGTMIDEANIGYDEEKIQLELIRRK</sequence>
<protein>
    <submittedName>
        <fullName evidence="1">Uncharacterized protein</fullName>
    </submittedName>
</protein>
<evidence type="ECO:0000313" key="1">
    <source>
        <dbReference type="EMBL" id="MDA3732327.1"/>
    </source>
</evidence>
<dbReference type="EMBL" id="JAQIFT010000046">
    <property type="protein sequence ID" value="MDA3732327.1"/>
    <property type="molecule type" value="Genomic_DNA"/>
</dbReference>
<accession>A0AA42DNV1</accession>
<proteinExistence type="predicted"/>
<gene>
    <name evidence="1" type="ORF">PBV87_12600</name>
</gene>
<dbReference type="AlphaFoldDB" id="A0AA42DNV1"/>
<reference evidence="1" key="1">
    <citation type="journal article" date="2023" name="Int. J. Syst. Evol. Microbiol.">
        <title>&lt;i&gt;Holtiella tumoricola&lt;/i&gt; gen. nov. sp. nov., isolated from a human clinical sample.</title>
        <authorList>
            <person name="Allen-Vercoe E."/>
            <person name="Daigneault M.C."/>
            <person name="Vancuren S.J."/>
            <person name="Cochrane K."/>
            <person name="O'Neal L.L."/>
            <person name="Sankaranarayanan K."/>
            <person name="Lawson P.A."/>
        </authorList>
    </citation>
    <scope>NUCLEOTIDE SEQUENCE</scope>
    <source>
        <strain evidence="1">CC70A</strain>
    </source>
</reference>
<keyword evidence="2" id="KW-1185">Reference proteome</keyword>
<organism evidence="1 2">
    <name type="scientific">Holtiella tumoricola</name>
    <dbReference type="NCBI Taxonomy" id="3018743"/>
    <lineage>
        <taxon>Bacteria</taxon>
        <taxon>Bacillati</taxon>
        <taxon>Bacillota</taxon>
        <taxon>Clostridia</taxon>
        <taxon>Lachnospirales</taxon>
        <taxon>Cellulosilyticaceae</taxon>
        <taxon>Holtiella</taxon>
    </lineage>
</organism>
<dbReference type="Proteomes" id="UP001169242">
    <property type="component" value="Unassembled WGS sequence"/>
</dbReference>
<evidence type="ECO:0000313" key="2">
    <source>
        <dbReference type="Proteomes" id="UP001169242"/>
    </source>
</evidence>
<comment type="caution">
    <text evidence="1">The sequence shown here is derived from an EMBL/GenBank/DDBJ whole genome shotgun (WGS) entry which is preliminary data.</text>
</comment>
<name>A0AA42DNV1_9FIRM</name>
<dbReference type="RefSeq" id="WP_271012513.1">
    <property type="nucleotide sequence ID" value="NZ_JAQIFT010000046.1"/>
</dbReference>